<protein>
    <recommendedName>
        <fullName evidence="4">Lipoprotein</fullName>
    </recommendedName>
</protein>
<accession>A0ABP5GW72</accession>
<keyword evidence="3" id="KW-1185">Reference proteome</keyword>
<evidence type="ECO:0000313" key="3">
    <source>
        <dbReference type="Proteomes" id="UP001403094"/>
    </source>
</evidence>
<sequence length="256" mass="26302">MSMTTRRALWLPGAVAMALVLGGCGGDQDESGPPRSPESPAEEQPPAEAPPPDAGPQCEGDPPPSGTRVLRGGEATLPDGTVLAYTDGSADGTTRQAQLELVDGPDSWSVAAGDGVSIAGQSFDVAQVCTYRVVLAGGGQDGAGDEGEDVSEWPSTNEGRWSLQWHVPHNEPGADGLGVVVQEVRTEPARADILVVAQQRTVAFYKDVREGDTVEIADKLWEVASVHAGSSDAAEGSPGFAAGTVHLQLLGPATGE</sequence>
<proteinExistence type="predicted"/>
<comment type="caution">
    <text evidence="2">The sequence shown here is derived from an EMBL/GenBank/DDBJ whole genome shotgun (WGS) entry which is preliminary data.</text>
</comment>
<organism evidence="2 3">
    <name type="scientific">Streptomyces cheonanensis</name>
    <dbReference type="NCBI Taxonomy" id="312720"/>
    <lineage>
        <taxon>Bacteria</taxon>
        <taxon>Bacillati</taxon>
        <taxon>Actinomycetota</taxon>
        <taxon>Actinomycetes</taxon>
        <taxon>Kitasatosporales</taxon>
        <taxon>Streptomycetaceae</taxon>
        <taxon>Streptomyces</taxon>
    </lineage>
</organism>
<dbReference type="Proteomes" id="UP001403094">
    <property type="component" value="Unassembled WGS sequence"/>
</dbReference>
<dbReference type="PROSITE" id="PS51257">
    <property type="entry name" value="PROKAR_LIPOPROTEIN"/>
    <property type="match status" value="1"/>
</dbReference>
<reference evidence="3" key="1">
    <citation type="journal article" date="2019" name="Int. J. Syst. Evol. Microbiol.">
        <title>The Global Catalogue of Microorganisms (GCM) 10K type strain sequencing project: providing services to taxonomists for standard genome sequencing and annotation.</title>
        <authorList>
            <consortium name="The Broad Institute Genomics Platform"/>
            <consortium name="The Broad Institute Genome Sequencing Center for Infectious Disease"/>
            <person name="Wu L."/>
            <person name="Ma J."/>
        </authorList>
    </citation>
    <scope>NUCLEOTIDE SEQUENCE [LARGE SCALE GENOMIC DNA]</scope>
    <source>
        <strain evidence="3">JCM 14549</strain>
    </source>
</reference>
<gene>
    <name evidence="2" type="ORF">GCM10009757_39940</name>
</gene>
<feature type="region of interest" description="Disordered" evidence="1">
    <location>
        <begin position="22"/>
        <end position="89"/>
    </location>
</feature>
<evidence type="ECO:0008006" key="4">
    <source>
        <dbReference type="Google" id="ProtNLM"/>
    </source>
</evidence>
<evidence type="ECO:0000313" key="2">
    <source>
        <dbReference type="EMBL" id="GAA2059100.1"/>
    </source>
</evidence>
<name>A0ABP5GW72_9ACTN</name>
<dbReference type="EMBL" id="BAAANQ010000008">
    <property type="protein sequence ID" value="GAA2059100.1"/>
    <property type="molecule type" value="Genomic_DNA"/>
</dbReference>
<evidence type="ECO:0000256" key="1">
    <source>
        <dbReference type="SAM" id="MobiDB-lite"/>
    </source>
</evidence>